<keyword evidence="3" id="KW-1185">Reference proteome</keyword>
<protein>
    <submittedName>
        <fullName evidence="2">Uncharacterized protein</fullName>
    </submittedName>
</protein>
<name>A0A7Y0KBD4_9BACI</name>
<keyword evidence="1" id="KW-0812">Transmembrane</keyword>
<feature type="transmembrane region" description="Helical" evidence="1">
    <location>
        <begin position="28"/>
        <end position="52"/>
    </location>
</feature>
<reference evidence="2 3" key="1">
    <citation type="submission" date="2020-04" db="EMBL/GenBank/DDBJ databases">
        <title>Bacillus sp. UniB3 isolated from commercial digestive syrup.</title>
        <authorList>
            <person name="Thorat V."/>
            <person name="Kirdat K."/>
            <person name="Tiwarekar B."/>
            <person name="Yadav A."/>
        </authorList>
    </citation>
    <scope>NUCLEOTIDE SEQUENCE [LARGE SCALE GENOMIC DNA]</scope>
    <source>
        <strain evidence="2 3">UniB3</strain>
    </source>
</reference>
<gene>
    <name evidence="2" type="ORF">HHU08_20490</name>
</gene>
<accession>A0A7Y0KBD4</accession>
<comment type="caution">
    <text evidence="2">The sequence shown here is derived from an EMBL/GenBank/DDBJ whole genome shotgun (WGS) entry which is preliminary data.</text>
</comment>
<organism evidence="2 3">
    <name type="scientific">Niallia alba</name>
    <dbReference type="NCBI Taxonomy" id="2729105"/>
    <lineage>
        <taxon>Bacteria</taxon>
        <taxon>Bacillati</taxon>
        <taxon>Bacillota</taxon>
        <taxon>Bacilli</taxon>
        <taxon>Bacillales</taxon>
        <taxon>Bacillaceae</taxon>
        <taxon>Niallia</taxon>
    </lineage>
</organism>
<feature type="transmembrane region" description="Helical" evidence="1">
    <location>
        <begin position="64"/>
        <end position="86"/>
    </location>
</feature>
<evidence type="ECO:0000256" key="1">
    <source>
        <dbReference type="SAM" id="Phobius"/>
    </source>
</evidence>
<dbReference type="AlphaFoldDB" id="A0A7Y0KBD4"/>
<dbReference type="Proteomes" id="UP000588491">
    <property type="component" value="Unassembled WGS sequence"/>
</dbReference>
<dbReference type="EMBL" id="JABBPK010000001">
    <property type="protein sequence ID" value="NMO79332.1"/>
    <property type="molecule type" value="Genomic_DNA"/>
</dbReference>
<keyword evidence="1" id="KW-1133">Transmembrane helix</keyword>
<dbReference type="RefSeq" id="WP_016202125.1">
    <property type="nucleotide sequence ID" value="NZ_JABBPK010000001.1"/>
</dbReference>
<evidence type="ECO:0000313" key="3">
    <source>
        <dbReference type="Proteomes" id="UP000588491"/>
    </source>
</evidence>
<sequence>MSITRLADRFWDGMTLTYVNHKGIIYPYFAFMITAFLFELFLTVLIGISIYFFYQSGYYPNVLFYIGCCVVFLLLIMTMVTIKSIYLKIKYASNSH</sequence>
<keyword evidence="1" id="KW-0472">Membrane</keyword>
<proteinExistence type="predicted"/>
<evidence type="ECO:0000313" key="2">
    <source>
        <dbReference type="EMBL" id="NMO79332.1"/>
    </source>
</evidence>